<evidence type="ECO:0000313" key="2">
    <source>
        <dbReference type="EMBL" id="VDM12841.1"/>
    </source>
</evidence>
<reference evidence="2 3" key="1">
    <citation type="submission" date="2018-11" db="EMBL/GenBank/DDBJ databases">
        <authorList>
            <consortium name="Pathogen Informatics"/>
        </authorList>
    </citation>
    <scope>NUCLEOTIDE SEQUENCE [LARGE SCALE GENOMIC DNA]</scope>
</reference>
<dbReference type="EMBL" id="UYWW01003550">
    <property type="protein sequence ID" value="VDM12841.1"/>
    <property type="molecule type" value="Genomic_DNA"/>
</dbReference>
<dbReference type="AlphaFoldDB" id="A0A3P7DS82"/>
<accession>A0A3P7DS82</accession>
<name>A0A3P7DS82_WUCBA</name>
<dbReference type="InParanoid" id="A0A3P7DS82"/>
<protein>
    <submittedName>
        <fullName evidence="2">Uncharacterized protein</fullName>
    </submittedName>
</protein>
<dbReference type="Proteomes" id="UP000270924">
    <property type="component" value="Unassembled WGS sequence"/>
</dbReference>
<sequence>MNACELAREYLCDVRQKSLKISNISGAALILQHYGIDENDLSIALFRFVMQWLSFITLSALLINRGADLMATVRG</sequence>
<keyword evidence="3" id="KW-1185">Reference proteome</keyword>
<keyword evidence="1" id="KW-0812">Transmembrane</keyword>
<gene>
    <name evidence="2" type="ORF">WBA_LOCUS6227</name>
</gene>
<feature type="transmembrane region" description="Helical" evidence="1">
    <location>
        <begin position="44"/>
        <end position="64"/>
    </location>
</feature>
<keyword evidence="1" id="KW-1133">Transmembrane helix</keyword>
<evidence type="ECO:0000256" key="1">
    <source>
        <dbReference type="SAM" id="Phobius"/>
    </source>
</evidence>
<proteinExistence type="predicted"/>
<keyword evidence="1" id="KW-0472">Membrane</keyword>
<evidence type="ECO:0000313" key="3">
    <source>
        <dbReference type="Proteomes" id="UP000270924"/>
    </source>
</evidence>
<organism evidence="2 3">
    <name type="scientific">Wuchereria bancrofti</name>
    <dbReference type="NCBI Taxonomy" id="6293"/>
    <lineage>
        <taxon>Eukaryota</taxon>
        <taxon>Metazoa</taxon>
        <taxon>Ecdysozoa</taxon>
        <taxon>Nematoda</taxon>
        <taxon>Chromadorea</taxon>
        <taxon>Rhabditida</taxon>
        <taxon>Spirurina</taxon>
        <taxon>Spiruromorpha</taxon>
        <taxon>Filarioidea</taxon>
        <taxon>Onchocercidae</taxon>
        <taxon>Wuchereria</taxon>
    </lineage>
</organism>